<organism evidence="2 3">
    <name type="scientific">Thalassiosira oceanica</name>
    <name type="common">Marine diatom</name>
    <dbReference type="NCBI Taxonomy" id="159749"/>
    <lineage>
        <taxon>Eukaryota</taxon>
        <taxon>Sar</taxon>
        <taxon>Stramenopiles</taxon>
        <taxon>Ochrophyta</taxon>
        <taxon>Bacillariophyta</taxon>
        <taxon>Coscinodiscophyceae</taxon>
        <taxon>Thalassiosirophycidae</taxon>
        <taxon>Thalassiosirales</taxon>
        <taxon>Thalassiosiraceae</taxon>
        <taxon>Thalassiosira</taxon>
    </lineage>
</organism>
<feature type="region of interest" description="Disordered" evidence="1">
    <location>
        <begin position="1"/>
        <end position="156"/>
    </location>
</feature>
<dbReference type="Proteomes" id="UP000266841">
    <property type="component" value="Unassembled WGS sequence"/>
</dbReference>
<evidence type="ECO:0000256" key="1">
    <source>
        <dbReference type="SAM" id="MobiDB-lite"/>
    </source>
</evidence>
<name>K0S4R7_THAOC</name>
<gene>
    <name evidence="2" type="ORF">THAOC_19460</name>
</gene>
<accession>K0S4R7</accession>
<evidence type="ECO:0000313" key="2">
    <source>
        <dbReference type="EMBL" id="EJK60230.1"/>
    </source>
</evidence>
<reference evidence="2 3" key="1">
    <citation type="journal article" date="2012" name="Genome Biol.">
        <title>Genome and low-iron response of an oceanic diatom adapted to chronic iron limitation.</title>
        <authorList>
            <person name="Lommer M."/>
            <person name="Specht M."/>
            <person name="Roy A.S."/>
            <person name="Kraemer L."/>
            <person name="Andreson R."/>
            <person name="Gutowska M.A."/>
            <person name="Wolf J."/>
            <person name="Bergner S.V."/>
            <person name="Schilhabel M.B."/>
            <person name="Klostermeier U.C."/>
            <person name="Beiko R.G."/>
            <person name="Rosenstiel P."/>
            <person name="Hippler M."/>
            <person name="Laroche J."/>
        </authorList>
    </citation>
    <scope>NUCLEOTIDE SEQUENCE [LARGE SCALE GENOMIC DNA]</scope>
    <source>
        <strain evidence="2 3">CCMP1005</strain>
    </source>
</reference>
<protein>
    <submittedName>
        <fullName evidence="2">Uncharacterized protein</fullName>
    </submittedName>
</protein>
<dbReference type="AlphaFoldDB" id="K0S4R7"/>
<feature type="non-terminal residue" evidence="2">
    <location>
        <position position="156"/>
    </location>
</feature>
<sequence>MIPKRRGPTRRTRRRPATPPPFKRSTQSSFRRRRVLRFAQSAPSHVRVHARPSSGPRVGHVRPVDLPVRVGQSVPPDEAGAATGRAELATAERQRARVQEPMAAGEGGGGASSPLFPGRPSPRASPRHPRDGRTCASGSVCLPSPPSAPGGEPEGT</sequence>
<comment type="caution">
    <text evidence="2">The sequence shown here is derived from an EMBL/GenBank/DDBJ whole genome shotgun (WGS) entry which is preliminary data.</text>
</comment>
<evidence type="ECO:0000313" key="3">
    <source>
        <dbReference type="Proteomes" id="UP000266841"/>
    </source>
</evidence>
<keyword evidence="3" id="KW-1185">Reference proteome</keyword>
<proteinExistence type="predicted"/>
<dbReference type="EMBL" id="AGNL01021368">
    <property type="protein sequence ID" value="EJK60230.1"/>
    <property type="molecule type" value="Genomic_DNA"/>
</dbReference>
<feature type="compositionally biased region" description="Basic residues" evidence="1">
    <location>
        <begin position="1"/>
        <end position="16"/>
    </location>
</feature>